<protein>
    <submittedName>
        <fullName evidence="1">Uncharacterized protein</fullName>
    </submittedName>
</protein>
<evidence type="ECO:0000313" key="1">
    <source>
        <dbReference type="EMBL" id="MDR7377099.1"/>
    </source>
</evidence>
<dbReference type="RefSeq" id="WP_310372527.1">
    <property type="nucleotide sequence ID" value="NZ_JAVDXT010000001.1"/>
</dbReference>
<gene>
    <name evidence="1" type="ORF">J2X19_001757</name>
</gene>
<accession>A0ABU2C6Y0</accession>
<dbReference type="EMBL" id="JAVDXT010000001">
    <property type="protein sequence ID" value="MDR7377099.1"/>
    <property type="molecule type" value="Genomic_DNA"/>
</dbReference>
<keyword evidence="2" id="KW-1185">Reference proteome</keyword>
<dbReference type="Proteomes" id="UP001180487">
    <property type="component" value="Unassembled WGS sequence"/>
</dbReference>
<proteinExistence type="predicted"/>
<reference evidence="1 2" key="1">
    <citation type="submission" date="2023-07" db="EMBL/GenBank/DDBJ databases">
        <title>Sorghum-associated microbial communities from plants grown in Nebraska, USA.</title>
        <authorList>
            <person name="Schachtman D."/>
        </authorList>
    </citation>
    <scope>NUCLEOTIDE SEQUENCE [LARGE SCALE GENOMIC DNA]</scope>
    <source>
        <strain evidence="1 2">BE313</strain>
    </source>
</reference>
<name>A0ABU2C6Y0_9BURK</name>
<organism evidence="1 2">
    <name type="scientific">Rhodoferax ferrireducens</name>
    <dbReference type="NCBI Taxonomy" id="192843"/>
    <lineage>
        <taxon>Bacteria</taxon>
        <taxon>Pseudomonadati</taxon>
        <taxon>Pseudomonadota</taxon>
        <taxon>Betaproteobacteria</taxon>
        <taxon>Burkholderiales</taxon>
        <taxon>Comamonadaceae</taxon>
        <taxon>Rhodoferax</taxon>
    </lineage>
</organism>
<sequence>METEAENAKISAKLHEAVLIEHTIVDQVIRTCINGLHIDNTPANMVAQLYHFVHVQYLAALSNLLRLHLSESMGNTRKAVDATLTAYELILFPEKLPMYLAREWHFQTIKSRIERARKGDPTKYPLAAGLLELHDIGSQYGAHADVSSFIHRMKRRPHEDSRGIIQNFVYFQVPESQDQGDAHYVNLFHNFLLMTRVFDPFTEKYAPINFEVWRADRDRKLKEYTEVGMELLARIRKHHAEEAAQK</sequence>
<evidence type="ECO:0000313" key="2">
    <source>
        <dbReference type="Proteomes" id="UP001180487"/>
    </source>
</evidence>
<comment type="caution">
    <text evidence="1">The sequence shown here is derived from an EMBL/GenBank/DDBJ whole genome shotgun (WGS) entry which is preliminary data.</text>
</comment>